<protein>
    <recommendedName>
        <fullName evidence="3">ApeA N-terminal domain-containing protein</fullName>
    </recommendedName>
</protein>
<dbReference type="AlphaFoldDB" id="A0A0R3NAE5"/>
<organism evidence="1 2">
    <name type="scientific">Bradyrhizobium retamae</name>
    <dbReference type="NCBI Taxonomy" id="1300035"/>
    <lineage>
        <taxon>Bacteria</taxon>
        <taxon>Pseudomonadati</taxon>
        <taxon>Pseudomonadota</taxon>
        <taxon>Alphaproteobacteria</taxon>
        <taxon>Hyphomicrobiales</taxon>
        <taxon>Nitrobacteraceae</taxon>
        <taxon>Bradyrhizobium</taxon>
    </lineage>
</organism>
<reference evidence="1 2" key="1">
    <citation type="submission" date="2014-03" db="EMBL/GenBank/DDBJ databases">
        <title>Bradyrhizobium valentinum sp. nov., isolated from effective nodules of Lupinus mariae-josephae, a lupine endemic of basic-lime soils in Eastern Spain.</title>
        <authorList>
            <person name="Duran D."/>
            <person name="Rey L."/>
            <person name="Navarro A."/>
            <person name="Busquets A."/>
            <person name="Imperial J."/>
            <person name="Ruiz-Argueso T."/>
        </authorList>
    </citation>
    <scope>NUCLEOTIDE SEQUENCE [LARGE SCALE GENOMIC DNA]</scope>
    <source>
        <strain evidence="1 2">Ro19</strain>
    </source>
</reference>
<sequence length="462" mass="52153">MPKIESGKPLHCVELVTGKSLTGTVLISEDELRADIYSYTGHFHINGEQPVFLQTERNEIVSLHSNVTTIPGTSSRNIAPLREARRQEILSNVAVVGHDSWQAEDGVKRVSFQVKHTNQLMRHESKVKAIGRARFPTEEHLTIFNDAAQGMRVRAWYGATYGMEFEGPKELWTMFGLEFDEPQGIRDYIGHVSDYVNFLSFCFGVQLKPSSIRIDRLSFAQMMEAIEKHEYPGDHEVHYIWPEAEADNRDLWVGGSPVRCWDDKELASFRECLIAWMNRAAAWRRPNALMMTSFGLKNVVSSERLLNACRWFEDIPIAKAQPVLSGSDVNAIAAVAAAKAQELGHEAAIGERVAGAIRWIRAETAEQQFSRLVGLFERKFGKGVVPDEAVEHLKRATYFRGKSAHGHFNPESDAQFRAFSKSTRAMESLCYLLTALELPISEEGRSRVGSNSVLRDYRMAYD</sequence>
<dbReference type="RefSeq" id="WP_057842449.1">
    <property type="nucleotide sequence ID" value="NZ_LLYA01000046.1"/>
</dbReference>
<evidence type="ECO:0000313" key="2">
    <source>
        <dbReference type="Proteomes" id="UP000052023"/>
    </source>
</evidence>
<dbReference type="Proteomes" id="UP000052023">
    <property type="component" value="Unassembled WGS sequence"/>
</dbReference>
<gene>
    <name evidence="1" type="ORF">CQ13_18420</name>
</gene>
<evidence type="ECO:0000313" key="1">
    <source>
        <dbReference type="EMBL" id="KRR29115.1"/>
    </source>
</evidence>
<proteinExistence type="predicted"/>
<keyword evidence="2" id="KW-1185">Reference proteome</keyword>
<name>A0A0R3NAE5_9BRAD</name>
<accession>A0A0R3NAE5</accession>
<comment type="caution">
    <text evidence="1">The sequence shown here is derived from an EMBL/GenBank/DDBJ whole genome shotgun (WGS) entry which is preliminary data.</text>
</comment>
<dbReference type="EMBL" id="LLYA01000046">
    <property type="protein sequence ID" value="KRR29115.1"/>
    <property type="molecule type" value="Genomic_DNA"/>
</dbReference>
<evidence type="ECO:0008006" key="3">
    <source>
        <dbReference type="Google" id="ProtNLM"/>
    </source>
</evidence>
<dbReference type="OrthoDB" id="8432513at2"/>